<evidence type="ECO:0000256" key="1">
    <source>
        <dbReference type="SAM" id="MobiDB-lite"/>
    </source>
</evidence>
<sequence>MPGDARDRAARSGPYHSAAMKGRDVPNTSVCFQRVGVVPGAHLWAGERRQKDVSTSRRVSRPAHQN</sequence>
<evidence type="ECO:0000313" key="3">
    <source>
        <dbReference type="Proteomes" id="UP000249165"/>
    </source>
</evidence>
<proteinExistence type="predicted"/>
<protein>
    <submittedName>
        <fullName evidence="2">Uncharacterized protein</fullName>
    </submittedName>
</protein>
<evidence type="ECO:0000313" key="2">
    <source>
        <dbReference type="EMBL" id="RAK24122.1"/>
    </source>
</evidence>
<keyword evidence="3" id="KW-1185">Reference proteome</keyword>
<organism evidence="2 3">
    <name type="scientific">Salipiger aestuarii</name>
    <dbReference type="NCBI Taxonomy" id="568098"/>
    <lineage>
        <taxon>Bacteria</taxon>
        <taxon>Pseudomonadati</taxon>
        <taxon>Pseudomonadota</taxon>
        <taxon>Alphaproteobacteria</taxon>
        <taxon>Rhodobacterales</taxon>
        <taxon>Roseobacteraceae</taxon>
        <taxon>Salipiger</taxon>
    </lineage>
</organism>
<feature type="region of interest" description="Disordered" evidence="1">
    <location>
        <begin position="44"/>
        <end position="66"/>
    </location>
</feature>
<name>A0A327YU17_9RHOB</name>
<dbReference type="Proteomes" id="UP000249165">
    <property type="component" value="Unassembled WGS sequence"/>
</dbReference>
<accession>A0A327YU17</accession>
<feature type="compositionally biased region" description="Basic and acidic residues" evidence="1">
    <location>
        <begin position="1"/>
        <end position="10"/>
    </location>
</feature>
<feature type="compositionally biased region" description="Basic and acidic residues" evidence="1">
    <location>
        <begin position="45"/>
        <end position="55"/>
    </location>
</feature>
<gene>
    <name evidence="2" type="ORF">ATI53_1001229</name>
</gene>
<comment type="caution">
    <text evidence="2">The sequence shown here is derived from an EMBL/GenBank/DDBJ whole genome shotgun (WGS) entry which is preliminary data.</text>
</comment>
<dbReference type="EMBL" id="QLMG01000001">
    <property type="protein sequence ID" value="RAK24122.1"/>
    <property type="molecule type" value="Genomic_DNA"/>
</dbReference>
<feature type="region of interest" description="Disordered" evidence="1">
    <location>
        <begin position="1"/>
        <end position="27"/>
    </location>
</feature>
<reference evidence="2 3" key="1">
    <citation type="submission" date="2018-06" db="EMBL/GenBank/DDBJ databases">
        <title>Genomic Encyclopedia of Archaeal and Bacterial Type Strains, Phase II (KMG-II): from individual species to whole genera.</title>
        <authorList>
            <person name="Goeker M."/>
        </authorList>
    </citation>
    <scope>NUCLEOTIDE SEQUENCE [LARGE SCALE GENOMIC DNA]</scope>
    <source>
        <strain evidence="2 3">DSM 22011</strain>
    </source>
</reference>
<dbReference type="AlphaFoldDB" id="A0A327YU17"/>